<dbReference type="SMART" id="SM00065">
    <property type="entry name" value="GAF"/>
    <property type="match status" value="1"/>
</dbReference>
<evidence type="ECO:0000313" key="4">
    <source>
        <dbReference type="EMBL" id="ARI75700.1"/>
    </source>
</evidence>
<dbReference type="InterPro" id="IPR003018">
    <property type="entry name" value="GAF"/>
</dbReference>
<dbReference type="AlphaFoldDB" id="A0A1W5ZQY2"/>
<dbReference type="OrthoDB" id="142218at2"/>
<dbReference type="Proteomes" id="UP000192527">
    <property type="component" value="Chromosome"/>
</dbReference>
<dbReference type="Pfam" id="PF01590">
    <property type="entry name" value="GAF"/>
    <property type="match status" value="1"/>
</dbReference>
<keyword evidence="2" id="KW-0175">Coiled coil</keyword>
<dbReference type="Gene3D" id="3.30.450.40">
    <property type="match status" value="1"/>
</dbReference>
<reference evidence="4 5" key="1">
    <citation type="submission" date="2017-04" db="EMBL/GenBank/DDBJ databases">
        <title>The whole genome sequencing and assembly of Halobacillus mangrovi strain.</title>
        <authorList>
            <person name="Lee S.-J."/>
            <person name="Park M.-K."/>
            <person name="Kim J.-Y."/>
            <person name="Lee Y.-J."/>
            <person name="Yi H."/>
            <person name="Bahn Y.-S."/>
            <person name="Kim J.F."/>
            <person name="Lee D.-W."/>
        </authorList>
    </citation>
    <scope>NUCLEOTIDE SEQUENCE [LARGE SCALE GENOMIC DNA]</scope>
    <source>
        <strain evidence="4 5">KTB 131</strain>
    </source>
</reference>
<dbReference type="SUPFAM" id="SSF55781">
    <property type="entry name" value="GAF domain-like"/>
    <property type="match status" value="1"/>
</dbReference>
<evidence type="ECO:0000313" key="5">
    <source>
        <dbReference type="Proteomes" id="UP000192527"/>
    </source>
</evidence>
<dbReference type="PANTHER" id="PTHR33744:SF1">
    <property type="entry name" value="DNA-BINDING TRANSCRIPTIONAL ACTIVATOR ADER"/>
    <property type="match status" value="1"/>
</dbReference>
<dbReference type="Pfam" id="PF17853">
    <property type="entry name" value="GGDEF_2"/>
    <property type="match status" value="1"/>
</dbReference>
<dbReference type="InterPro" id="IPR051448">
    <property type="entry name" value="CdaR-like_regulators"/>
</dbReference>
<evidence type="ECO:0000259" key="3">
    <source>
        <dbReference type="SMART" id="SM00065"/>
    </source>
</evidence>
<dbReference type="EMBL" id="CP020772">
    <property type="protein sequence ID" value="ARI75700.1"/>
    <property type="molecule type" value="Genomic_DNA"/>
</dbReference>
<dbReference type="InterPro" id="IPR029016">
    <property type="entry name" value="GAF-like_dom_sf"/>
</dbReference>
<dbReference type="STRING" id="402384.HM131_02145"/>
<evidence type="ECO:0000256" key="1">
    <source>
        <dbReference type="ARBA" id="ARBA00006754"/>
    </source>
</evidence>
<proteinExistence type="inferred from homology"/>
<name>A0A1W5ZQY2_9BACI</name>
<organism evidence="4 5">
    <name type="scientific">Halobacillus mangrovi</name>
    <dbReference type="NCBI Taxonomy" id="402384"/>
    <lineage>
        <taxon>Bacteria</taxon>
        <taxon>Bacillati</taxon>
        <taxon>Bacillota</taxon>
        <taxon>Bacilli</taxon>
        <taxon>Bacillales</taxon>
        <taxon>Bacillaceae</taxon>
        <taxon>Halobacillus</taxon>
    </lineage>
</organism>
<dbReference type="Gene3D" id="1.10.10.2840">
    <property type="entry name" value="PucR C-terminal helix-turn-helix domain"/>
    <property type="match status" value="1"/>
</dbReference>
<dbReference type="Pfam" id="PF13556">
    <property type="entry name" value="HTH_30"/>
    <property type="match status" value="1"/>
</dbReference>
<sequence length="696" mass="81141">MSKAYQLLTESIIQYAEAISFTISEITISYKNKLLYKETLAHEGSNQVTTVNHDSFTIKLTATKGSPQLKSFVKQQIQLLSPPADVEDKGKDLLLNLSRTLALYQRLDDVLLRIMDMAMDVFPVSDSCSLYIYNEKKDTLIPRVTRGFNWQHLQNIRFKPGESLTGFTFQTKKAQIFHHTDEVYQGMSSMSEENWKHFYASTPDKDGEKVKAQSAMCCPLMIQEDCIGVVSINSFREVGHFTDEDLELLKAICNQAAFAVHRASLFTELENQADKLMKLNHDIQLKNQTLEQTLHNHNQLMDMALEQQGMDSIITFIGDRLNTSVFLYDEFRQLLSSIVNGDIPFEGSIPPFLETMTPDRVQPIHLPEYGVVVVPVVTRMEARGFLVVVTNHWPLNHMEKMLIEEAQNIIAIELLKQEAIYETKQRIQGEFLEDIQGKVDINVLVDQAKLLGLSDRETYLFFGIHFDHTNQDYDWNVRETKSLHHLVEGFIANHFNSSIIFNRINGLRGIIGFPTEVKEESVRHQMNHFIDQLDNYLRKYFKDRSFSYATGRLTPLEEIRKSYKDVWYCIEIFNRHKRPNQRMTYREAGVAKMMMNNTEEELYQFVVDHVKPLMDYTNQNKRDLLETLEKYLFNHQHLKEVAKELHLHSNTLNYRLKRLSEILEADIRDAEVIFHLRMAWNIMNLLGTKQEWLYRA</sequence>
<dbReference type="InterPro" id="IPR025736">
    <property type="entry name" value="PucR_C-HTH_dom"/>
</dbReference>
<evidence type="ECO:0000256" key="2">
    <source>
        <dbReference type="SAM" id="Coils"/>
    </source>
</evidence>
<feature type="domain" description="GAF" evidence="3">
    <location>
        <begin position="106"/>
        <end position="270"/>
    </location>
</feature>
<comment type="similarity">
    <text evidence="1">Belongs to the CdaR family.</text>
</comment>
<dbReference type="RefSeq" id="WP_085027489.1">
    <property type="nucleotide sequence ID" value="NZ_CP020772.1"/>
</dbReference>
<accession>A0A1W5ZQY2</accession>
<gene>
    <name evidence="4" type="ORF">HM131_02145</name>
</gene>
<protein>
    <recommendedName>
        <fullName evidence="3">GAF domain-containing protein</fullName>
    </recommendedName>
</protein>
<dbReference type="PANTHER" id="PTHR33744">
    <property type="entry name" value="CARBOHYDRATE DIACID REGULATOR"/>
    <property type="match status" value="1"/>
</dbReference>
<dbReference type="KEGG" id="hmn:HM131_02145"/>
<dbReference type="InterPro" id="IPR042070">
    <property type="entry name" value="PucR_C-HTH_sf"/>
</dbReference>
<dbReference type="InterPro" id="IPR041522">
    <property type="entry name" value="CdaR_GGDEF"/>
</dbReference>
<keyword evidence="5" id="KW-1185">Reference proteome</keyword>
<feature type="coiled-coil region" evidence="2">
    <location>
        <begin position="266"/>
        <end position="307"/>
    </location>
</feature>